<comment type="caution">
    <text evidence="9">The sequence shown here is derived from an EMBL/GenBank/DDBJ whole genome shotgun (WGS) entry which is preliminary data.</text>
</comment>
<keyword evidence="5 8" id="KW-1133">Transmembrane helix</keyword>
<feature type="transmembrane region" description="Helical" evidence="8">
    <location>
        <begin position="356"/>
        <end position="375"/>
    </location>
</feature>
<evidence type="ECO:0000256" key="1">
    <source>
        <dbReference type="ARBA" id="ARBA00004141"/>
    </source>
</evidence>
<proteinExistence type="inferred from homology"/>
<keyword evidence="4 8" id="KW-0812">Transmembrane</keyword>
<comment type="subcellular location">
    <subcellularLocation>
        <location evidence="1">Membrane</location>
        <topology evidence="1">Multi-pass membrane protein</topology>
    </subcellularLocation>
</comment>
<feature type="transmembrane region" description="Helical" evidence="8">
    <location>
        <begin position="411"/>
        <end position="428"/>
    </location>
</feature>
<evidence type="ECO:0000256" key="6">
    <source>
        <dbReference type="ARBA" id="ARBA00023136"/>
    </source>
</evidence>
<evidence type="ECO:0000313" key="10">
    <source>
        <dbReference type="Proteomes" id="UP000279470"/>
    </source>
</evidence>
<dbReference type="OrthoDB" id="7161079at2"/>
<reference evidence="10" key="1">
    <citation type="submission" date="2018-11" db="EMBL/GenBank/DDBJ databases">
        <title>Phylogenetic, genomic, and biogeographic characterization of a novel and ubiquitous marine invertebrate-associated Rickettsiales parasite, Candidatus Marinoinvertebrata rohwerii, gen. nov., sp. nov.</title>
        <authorList>
            <person name="Klinges J.G."/>
            <person name="Rosales S.M."/>
            <person name="Mcminds R."/>
            <person name="Shaver E.C."/>
            <person name="Shantz A."/>
            <person name="Peters E.C."/>
            <person name="Burkepile D.E."/>
            <person name="Silliman B.R."/>
            <person name="Vega Thurber R.L."/>
        </authorList>
    </citation>
    <scope>NUCLEOTIDE SEQUENCE [LARGE SCALE GENOMIC DNA]</scope>
    <source>
        <strain evidence="10">a_cerv_44</strain>
    </source>
</reference>
<dbReference type="CDD" id="cd10322">
    <property type="entry name" value="SLC5sbd"/>
    <property type="match status" value="1"/>
</dbReference>
<dbReference type="GO" id="GO:0022857">
    <property type="term" value="F:transmembrane transporter activity"/>
    <property type="evidence" value="ECO:0007669"/>
    <property type="project" value="InterPro"/>
</dbReference>
<feature type="transmembrane region" description="Helical" evidence="8">
    <location>
        <begin position="381"/>
        <end position="404"/>
    </location>
</feature>
<evidence type="ECO:0000256" key="7">
    <source>
        <dbReference type="RuleBase" id="RU362091"/>
    </source>
</evidence>
<dbReference type="AlphaFoldDB" id="A0A429XSP6"/>
<feature type="transmembrane region" description="Helical" evidence="8">
    <location>
        <begin position="37"/>
        <end position="57"/>
    </location>
</feature>
<feature type="transmembrane region" description="Helical" evidence="8">
    <location>
        <begin position="262"/>
        <end position="284"/>
    </location>
</feature>
<evidence type="ECO:0000256" key="2">
    <source>
        <dbReference type="ARBA" id="ARBA00006434"/>
    </source>
</evidence>
<gene>
    <name evidence="9" type="ORF">EIC27_01805</name>
</gene>
<dbReference type="PROSITE" id="PS50283">
    <property type="entry name" value="NA_SOLUT_SYMP_3"/>
    <property type="match status" value="1"/>
</dbReference>
<dbReference type="InterPro" id="IPR001734">
    <property type="entry name" value="Na/solute_symporter"/>
</dbReference>
<feature type="transmembrane region" description="Helical" evidence="8">
    <location>
        <begin position="221"/>
        <end position="241"/>
    </location>
</feature>
<organism evidence="9 10">
    <name type="scientific">Candidatus Aquarickettsia rohweri</name>
    <dbReference type="NCBI Taxonomy" id="2602574"/>
    <lineage>
        <taxon>Bacteria</taxon>
        <taxon>Pseudomonadati</taxon>
        <taxon>Pseudomonadota</taxon>
        <taxon>Alphaproteobacteria</taxon>
        <taxon>Rickettsiales</taxon>
        <taxon>Candidatus Midichloriaceae</taxon>
        <taxon>Candidatus Aquarickettsia</taxon>
    </lineage>
</organism>
<feature type="transmembrane region" description="Helical" evidence="8">
    <location>
        <begin position="152"/>
        <end position="171"/>
    </location>
</feature>
<keyword evidence="6 8" id="KW-0472">Membrane</keyword>
<dbReference type="Pfam" id="PF00474">
    <property type="entry name" value="SSF"/>
    <property type="match status" value="1"/>
</dbReference>
<evidence type="ECO:0000313" key="9">
    <source>
        <dbReference type="EMBL" id="RST70075.1"/>
    </source>
</evidence>
<evidence type="ECO:0000256" key="8">
    <source>
        <dbReference type="SAM" id="Phobius"/>
    </source>
</evidence>
<dbReference type="InterPro" id="IPR050277">
    <property type="entry name" value="Sodium:Solute_Symporter"/>
</dbReference>
<dbReference type="RefSeq" id="WP_126044450.1">
    <property type="nucleotide sequence ID" value="NZ_RXFM01000016.1"/>
</dbReference>
<dbReference type="InterPro" id="IPR038377">
    <property type="entry name" value="Na/Glc_symporter_sf"/>
</dbReference>
<dbReference type="PANTHER" id="PTHR48086:SF7">
    <property type="entry name" value="SODIUM-SOLUTE SYMPORTER-RELATED"/>
    <property type="match status" value="1"/>
</dbReference>
<accession>A0A429XSP6</accession>
<comment type="similarity">
    <text evidence="2 7">Belongs to the sodium:solute symporter (SSF) (TC 2.A.21) family.</text>
</comment>
<dbReference type="Gene3D" id="1.20.1730.10">
    <property type="entry name" value="Sodium/glucose cotransporter"/>
    <property type="match status" value="1"/>
</dbReference>
<name>A0A429XSP6_9RICK</name>
<dbReference type="PANTHER" id="PTHR48086">
    <property type="entry name" value="SODIUM/PROLINE SYMPORTER-RELATED"/>
    <property type="match status" value="1"/>
</dbReference>
<feature type="transmembrane region" description="Helical" evidence="8">
    <location>
        <begin position="118"/>
        <end position="146"/>
    </location>
</feature>
<feature type="transmembrane region" description="Helical" evidence="8">
    <location>
        <begin position="434"/>
        <end position="454"/>
    </location>
</feature>
<dbReference type="GO" id="GO:0005886">
    <property type="term" value="C:plasma membrane"/>
    <property type="evidence" value="ECO:0007669"/>
    <property type="project" value="TreeGrafter"/>
</dbReference>
<dbReference type="Proteomes" id="UP000279470">
    <property type="component" value="Unassembled WGS sequence"/>
</dbReference>
<evidence type="ECO:0000256" key="3">
    <source>
        <dbReference type="ARBA" id="ARBA00022448"/>
    </source>
</evidence>
<keyword evidence="10" id="KW-1185">Reference proteome</keyword>
<dbReference type="EMBL" id="RXFM01000016">
    <property type="protein sequence ID" value="RST70075.1"/>
    <property type="molecule type" value="Genomic_DNA"/>
</dbReference>
<evidence type="ECO:0000256" key="4">
    <source>
        <dbReference type="ARBA" id="ARBA00022692"/>
    </source>
</evidence>
<keyword evidence="3" id="KW-0813">Transport</keyword>
<feature type="transmembrane region" description="Helical" evidence="8">
    <location>
        <begin position="6"/>
        <end position="25"/>
    </location>
</feature>
<sequence length="458" mass="51869">MEKLHILDLSIVGIYLLLCLVIGLYKSTKIKTIREYTVGSGNFPLIALVATNFATYISARSTMGDVAEIFQSGLIYGIPVLLCFLSWLITSRLYISNIYQFKNCISLSEIMYKLYGKLALHITNFCSIILSIGFITTQMLAIGYLFQEYFQIQYHIGVMIGFSILTFYSAFGGIRGVVLTDIFQFFIFFCILPIVCGFLYYEVGGYYKIKTSLPKSHFDSFLIKDTIILFIGYIFYTIIPLHSAPYIQRLLMSNNQEKLKKTYNICAFLTLIFSILILLIGLMMRIKTPEIEPNLVFYHFINNYLPPILKSMMLVGILAIIMSTADSWLNNASAIIAHDIAKKINSKITNKQQIKIAIIFTFLISLLCVICAFLVDSILKAIFMVFNFWVPIILVPLTAGFLKFRTNSTSFLYSVIMAILLCLLGRYISSDFGVVNMTTGTIGSAIGLFCSHYLKKKI</sequence>
<feature type="transmembrane region" description="Helical" evidence="8">
    <location>
        <begin position="183"/>
        <end position="201"/>
    </location>
</feature>
<protein>
    <submittedName>
        <fullName evidence="9">Sodium:solute symporter family protein</fullName>
    </submittedName>
</protein>
<evidence type="ECO:0000256" key="5">
    <source>
        <dbReference type="ARBA" id="ARBA00022989"/>
    </source>
</evidence>
<feature type="transmembrane region" description="Helical" evidence="8">
    <location>
        <begin position="69"/>
        <end position="89"/>
    </location>
</feature>